<dbReference type="EMBL" id="VLKZ01000001">
    <property type="protein sequence ID" value="TWI60071.1"/>
    <property type="molecule type" value="Genomic_DNA"/>
</dbReference>
<dbReference type="OrthoDB" id="2939068at2"/>
<comment type="caution">
    <text evidence="1">The sequence shown here is derived from an EMBL/GenBank/DDBJ whole genome shotgun (WGS) entry which is preliminary data.</text>
</comment>
<dbReference type="RefSeq" id="WP_158639968.1">
    <property type="nucleotide sequence ID" value="NZ_VLKZ01000001.1"/>
</dbReference>
<gene>
    <name evidence="1" type="ORF">IQ10_00495</name>
</gene>
<keyword evidence="2" id="KW-1185">Reference proteome</keyword>
<dbReference type="AlphaFoldDB" id="A0A562QTE8"/>
<dbReference type="Proteomes" id="UP000315711">
    <property type="component" value="Unassembled WGS sequence"/>
</dbReference>
<evidence type="ECO:0000313" key="2">
    <source>
        <dbReference type="Proteomes" id="UP000315711"/>
    </source>
</evidence>
<proteinExistence type="predicted"/>
<protein>
    <submittedName>
        <fullName evidence="1">Uncharacterized protein</fullName>
    </submittedName>
</protein>
<evidence type="ECO:0000313" key="1">
    <source>
        <dbReference type="EMBL" id="TWI60071.1"/>
    </source>
</evidence>
<name>A0A562QTE8_9BACI</name>
<accession>A0A562QTE8</accession>
<reference evidence="1 2" key="1">
    <citation type="journal article" date="2015" name="Stand. Genomic Sci.">
        <title>Genomic Encyclopedia of Bacterial and Archaeal Type Strains, Phase III: the genomes of soil and plant-associated and newly described type strains.</title>
        <authorList>
            <person name="Whitman W.B."/>
            <person name="Woyke T."/>
            <person name="Klenk H.P."/>
            <person name="Zhou Y."/>
            <person name="Lilburn T.G."/>
            <person name="Beck B.J."/>
            <person name="De Vos P."/>
            <person name="Vandamme P."/>
            <person name="Eisen J.A."/>
            <person name="Garrity G."/>
            <person name="Hugenholtz P."/>
            <person name="Kyrpides N.C."/>
        </authorList>
    </citation>
    <scope>NUCLEOTIDE SEQUENCE [LARGE SCALE GENOMIC DNA]</scope>
    <source>
        <strain evidence="1 2">CGMCC 1.10116</strain>
    </source>
</reference>
<sequence length="51" mass="5872">MKKKEKLKYTAPLTAVEEFSKDVSVDSAHEALQTIWNINEQSDCDQEEDTQ</sequence>
<organism evidence="1 2">
    <name type="scientific">Halalkalibacter nanhaiisediminis</name>
    <dbReference type="NCBI Taxonomy" id="688079"/>
    <lineage>
        <taxon>Bacteria</taxon>
        <taxon>Bacillati</taxon>
        <taxon>Bacillota</taxon>
        <taxon>Bacilli</taxon>
        <taxon>Bacillales</taxon>
        <taxon>Bacillaceae</taxon>
        <taxon>Halalkalibacter</taxon>
    </lineage>
</organism>